<comment type="similarity">
    <text evidence="3">Belongs to the peroxidase family. Ascorbate peroxidase subfamily.</text>
</comment>
<evidence type="ECO:0000313" key="23">
    <source>
        <dbReference type="Proteomes" id="UP001372338"/>
    </source>
</evidence>
<dbReference type="GO" id="GO:0006979">
    <property type="term" value="P:response to oxidative stress"/>
    <property type="evidence" value="ECO:0007669"/>
    <property type="project" value="UniProtKB-UniRule"/>
</dbReference>
<feature type="site" description="Transition state stabilizer" evidence="18">
    <location>
        <position position="60"/>
    </location>
</feature>
<comment type="cofactor">
    <cofactor evidence="17 20">
        <name>Ca(2+)</name>
        <dbReference type="ChEBI" id="CHEBI:29108"/>
    </cofactor>
    <text evidence="17 20">Binds 2 calcium ions per subunit.</text>
</comment>
<comment type="function">
    <text evidence="2">Removal of H(2)O(2), oxidation of toxic reductants, biosynthesis and degradation of lignin, suberization, auxin catabolism, response to environmental stresses such as wounding, pathogen attack and oxidative stress. These functions might be dependent on each isozyme/isoform in each plant tissue.</text>
</comment>
<evidence type="ECO:0000256" key="20">
    <source>
        <dbReference type="RuleBase" id="RU362060"/>
    </source>
</evidence>
<evidence type="ECO:0000256" key="12">
    <source>
        <dbReference type="ARBA" id="ARBA00023004"/>
    </source>
</evidence>
<dbReference type="AlphaFoldDB" id="A0AAN9E6U1"/>
<dbReference type="GO" id="GO:0140825">
    <property type="term" value="F:lactoperoxidase activity"/>
    <property type="evidence" value="ECO:0007669"/>
    <property type="project" value="UniProtKB-EC"/>
</dbReference>
<evidence type="ECO:0000256" key="8">
    <source>
        <dbReference type="ARBA" id="ARBA00022723"/>
    </source>
</evidence>
<keyword evidence="7 20" id="KW-0349">Heme</keyword>
<feature type="disulfide bond" evidence="19">
    <location>
        <begin position="116"/>
        <end position="317"/>
    </location>
</feature>
<dbReference type="PRINTS" id="PR00461">
    <property type="entry name" value="PLPEROXIDASE"/>
</dbReference>
<dbReference type="SUPFAM" id="SSF48113">
    <property type="entry name" value="Heme-dependent peroxidases"/>
    <property type="match status" value="1"/>
</dbReference>
<dbReference type="InterPro" id="IPR002016">
    <property type="entry name" value="Haem_peroxidase"/>
</dbReference>
<feature type="disulfide bond" evidence="19">
    <location>
        <begin position="194"/>
        <end position="226"/>
    </location>
</feature>
<dbReference type="EMBL" id="JAYWIO010000008">
    <property type="protein sequence ID" value="KAK7246791.1"/>
    <property type="molecule type" value="Genomic_DNA"/>
</dbReference>
<comment type="subcellular location">
    <subcellularLocation>
        <location evidence="20">Secreted</location>
    </subcellularLocation>
</comment>
<feature type="binding site" evidence="17">
    <location>
        <position position="188"/>
    </location>
    <ligand>
        <name>Ca(2+)</name>
        <dbReference type="ChEBI" id="CHEBI:29108"/>
        <label>2</label>
    </ligand>
</feature>
<dbReference type="Gene3D" id="1.10.520.10">
    <property type="match status" value="1"/>
</dbReference>
<dbReference type="FunFam" id="1.10.420.10:FF:000010">
    <property type="entry name" value="Peroxidase"/>
    <property type="match status" value="1"/>
</dbReference>
<feature type="binding site" evidence="17">
    <location>
        <position position="65"/>
    </location>
    <ligand>
        <name>Ca(2+)</name>
        <dbReference type="ChEBI" id="CHEBI:29108"/>
        <label>1</label>
    </ligand>
</feature>
<dbReference type="PANTHER" id="PTHR31235">
    <property type="entry name" value="PEROXIDASE 25-RELATED"/>
    <property type="match status" value="1"/>
</dbReference>
<gene>
    <name evidence="22" type="ORF">RIF29_41661</name>
</gene>
<keyword evidence="6 20" id="KW-0575">Peroxidase</keyword>
<dbReference type="PROSITE" id="PS00435">
    <property type="entry name" value="PEROXIDASE_1"/>
    <property type="match status" value="1"/>
</dbReference>
<evidence type="ECO:0000256" key="17">
    <source>
        <dbReference type="PIRSR" id="PIRSR600823-3"/>
    </source>
</evidence>
<evidence type="ECO:0000256" key="15">
    <source>
        <dbReference type="PIRSR" id="PIRSR600823-1"/>
    </source>
</evidence>
<dbReference type="InterPro" id="IPR019794">
    <property type="entry name" value="Peroxidases_AS"/>
</dbReference>
<evidence type="ECO:0000256" key="6">
    <source>
        <dbReference type="ARBA" id="ARBA00022559"/>
    </source>
</evidence>
<proteinExistence type="inferred from homology"/>
<dbReference type="Pfam" id="PF00141">
    <property type="entry name" value="peroxidase"/>
    <property type="match status" value="1"/>
</dbReference>
<keyword evidence="13 19" id="KW-1015">Disulfide bond</keyword>
<feature type="disulfide bond" evidence="19">
    <location>
        <begin position="66"/>
        <end position="71"/>
    </location>
</feature>
<keyword evidence="10 17" id="KW-0106">Calcium</keyword>
<dbReference type="FunFam" id="1.10.520.10:FF:000001">
    <property type="entry name" value="Peroxidase"/>
    <property type="match status" value="1"/>
</dbReference>
<feature type="binding site" evidence="17">
    <location>
        <position position="84"/>
    </location>
    <ligand>
        <name>Ca(2+)</name>
        <dbReference type="ChEBI" id="CHEBI:29108"/>
        <label>1</label>
    </ligand>
</feature>
<evidence type="ECO:0000256" key="11">
    <source>
        <dbReference type="ARBA" id="ARBA00023002"/>
    </source>
</evidence>
<evidence type="ECO:0000256" key="7">
    <source>
        <dbReference type="ARBA" id="ARBA00022617"/>
    </source>
</evidence>
<protein>
    <recommendedName>
        <fullName evidence="4 20">Peroxidase</fullName>
        <ecNumber evidence="4 20">1.11.1.7</ecNumber>
    </recommendedName>
</protein>
<dbReference type="CDD" id="cd00693">
    <property type="entry name" value="secretory_peroxidase"/>
    <property type="match status" value="1"/>
</dbReference>
<evidence type="ECO:0000259" key="21">
    <source>
        <dbReference type="PROSITE" id="PS50873"/>
    </source>
</evidence>
<feature type="binding site" description="axial binding residue" evidence="17">
    <location>
        <position position="187"/>
    </location>
    <ligand>
        <name>heme b</name>
        <dbReference type="ChEBI" id="CHEBI:60344"/>
    </ligand>
    <ligandPart>
        <name>Fe</name>
        <dbReference type="ChEBI" id="CHEBI:18248"/>
    </ligandPart>
</feature>
<dbReference type="GO" id="GO:0050832">
    <property type="term" value="P:defense response to fungus"/>
    <property type="evidence" value="ECO:0007669"/>
    <property type="project" value="UniProtKB-ARBA"/>
</dbReference>
<dbReference type="GO" id="GO:0020037">
    <property type="term" value="F:heme binding"/>
    <property type="evidence" value="ECO:0007669"/>
    <property type="project" value="UniProtKB-UniRule"/>
</dbReference>
<dbReference type="PRINTS" id="PR00458">
    <property type="entry name" value="PEROXIDASE"/>
</dbReference>
<feature type="signal peptide" evidence="20">
    <location>
        <begin position="1"/>
        <end position="21"/>
    </location>
</feature>
<keyword evidence="11 20" id="KW-0560">Oxidoreductase</keyword>
<comment type="cofactor">
    <cofactor evidence="17 20">
        <name>heme b</name>
        <dbReference type="ChEBI" id="CHEBI:60344"/>
    </cofactor>
    <text evidence="17 20">Binds 1 heme b (iron(II)-protoporphyrin IX) group per subunit.</text>
</comment>
<keyword evidence="9 20" id="KW-0732">Signal</keyword>
<evidence type="ECO:0000256" key="5">
    <source>
        <dbReference type="ARBA" id="ARBA00022525"/>
    </source>
</evidence>
<evidence type="ECO:0000256" key="16">
    <source>
        <dbReference type="PIRSR" id="PIRSR600823-2"/>
    </source>
</evidence>
<name>A0AAN9E6U1_CROPI</name>
<keyword evidence="23" id="KW-1185">Reference proteome</keyword>
<evidence type="ECO:0000256" key="2">
    <source>
        <dbReference type="ARBA" id="ARBA00002322"/>
    </source>
</evidence>
<dbReference type="InterPro" id="IPR033905">
    <property type="entry name" value="Secretory_peroxidase"/>
</dbReference>
<organism evidence="22 23">
    <name type="scientific">Crotalaria pallida</name>
    <name type="common">Smooth rattlebox</name>
    <name type="synonym">Crotalaria striata</name>
    <dbReference type="NCBI Taxonomy" id="3830"/>
    <lineage>
        <taxon>Eukaryota</taxon>
        <taxon>Viridiplantae</taxon>
        <taxon>Streptophyta</taxon>
        <taxon>Embryophyta</taxon>
        <taxon>Tracheophyta</taxon>
        <taxon>Spermatophyta</taxon>
        <taxon>Magnoliopsida</taxon>
        <taxon>eudicotyledons</taxon>
        <taxon>Gunneridae</taxon>
        <taxon>Pentapetalae</taxon>
        <taxon>rosids</taxon>
        <taxon>fabids</taxon>
        <taxon>Fabales</taxon>
        <taxon>Fabaceae</taxon>
        <taxon>Papilionoideae</taxon>
        <taxon>50 kb inversion clade</taxon>
        <taxon>genistoids sensu lato</taxon>
        <taxon>core genistoids</taxon>
        <taxon>Crotalarieae</taxon>
        <taxon>Crotalaria</taxon>
    </lineage>
</organism>
<evidence type="ECO:0000256" key="13">
    <source>
        <dbReference type="ARBA" id="ARBA00023157"/>
    </source>
</evidence>
<evidence type="ECO:0000256" key="10">
    <source>
        <dbReference type="ARBA" id="ARBA00022837"/>
    </source>
</evidence>
<evidence type="ECO:0000256" key="9">
    <source>
        <dbReference type="ARBA" id="ARBA00022729"/>
    </source>
</evidence>
<dbReference type="GO" id="GO:0046872">
    <property type="term" value="F:metal ion binding"/>
    <property type="evidence" value="ECO:0007669"/>
    <property type="project" value="UniProtKB-UniRule"/>
</dbReference>
<dbReference type="PROSITE" id="PS50873">
    <property type="entry name" value="PEROXIDASE_4"/>
    <property type="match status" value="1"/>
</dbReference>
<keyword evidence="12 17" id="KW-0408">Iron</keyword>
<dbReference type="InterPro" id="IPR019793">
    <property type="entry name" value="Peroxidases_heam-ligand_BS"/>
</dbReference>
<feature type="binding site" evidence="17">
    <location>
        <position position="74"/>
    </location>
    <ligand>
        <name>Ca(2+)</name>
        <dbReference type="ChEBI" id="CHEBI:29108"/>
        <label>1</label>
    </ligand>
</feature>
<comment type="caution">
    <text evidence="22">The sequence shown here is derived from an EMBL/GenBank/DDBJ whole genome shotgun (WGS) entry which is preliminary data.</text>
</comment>
<feature type="binding site" evidence="16">
    <location>
        <position position="157"/>
    </location>
    <ligand>
        <name>substrate</name>
    </ligand>
</feature>
<feature type="binding site" evidence="17">
    <location>
        <position position="72"/>
    </location>
    <ligand>
        <name>Ca(2+)</name>
        <dbReference type="ChEBI" id="CHEBI:29108"/>
        <label>1</label>
    </ligand>
</feature>
<evidence type="ECO:0000256" key="18">
    <source>
        <dbReference type="PIRSR" id="PIRSR600823-4"/>
    </source>
</evidence>
<evidence type="ECO:0000256" key="1">
    <source>
        <dbReference type="ARBA" id="ARBA00000189"/>
    </source>
</evidence>
<evidence type="ECO:0000256" key="4">
    <source>
        <dbReference type="ARBA" id="ARBA00012313"/>
    </source>
</evidence>
<evidence type="ECO:0000256" key="19">
    <source>
        <dbReference type="PIRSR" id="PIRSR600823-5"/>
    </source>
</evidence>
<dbReference type="PROSITE" id="PS00436">
    <property type="entry name" value="PEROXIDASE_2"/>
    <property type="match status" value="1"/>
</dbReference>
<dbReference type="Gene3D" id="1.10.420.10">
    <property type="entry name" value="Peroxidase, domain 2"/>
    <property type="match status" value="1"/>
</dbReference>
<comment type="similarity">
    <text evidence="20">Belongs to the peroxidase family. Classical plant (class III) peroxidase subfamily.</text>
</comment>
<evidence type="ECO:0000256" key="3">
    <source>
        <dbReference type="ARBA" id="ARBA00006873"/>
    </source>
</evidence>
<keyword evidence="8 17" id="KW-0479">Metal-binding</keyword>
<dbReference type="GO" id="GO:0042744">
    <property type="term" value="P:hydrogen peroxide catabolic process"/>
    <property type="evidence" value="ECO:0007669"/>
    <property type="project" value="UniProtKB-KW"/>
</dbReference>
<feature type="binding site" evidence="17">
    <location>
        <position position="239"/>
    </location>
    <ligand>
        <name>Ca(2+)</name>
        <dbReference type="ChEBI" id="CHEBI:29108"/>
        <label>2</label>
    </ligand>
</feature>
<keyword evidence="14 20" id="KW-0376">Hydrogen peroxide</keyword>
<keyword evidence="5 20" id="KW-0964">Secreted</keyword>
<feature type="domain" description="Plant heme peroxidase family profile" evidence="21">
    <location>
        <begin position="23"/>
        <end position="321"/>
    </location>
</feature>
<accession>A0AAN9E6U1</accession>
<reference evidence="22 23" key="1">
    <citation type="submission" date="2024-01" db="EMBL/GenBank/DDBJ databases">
        <title>The genomes of 5 underutilized Papilionoideae crops provide insights into root nodulation and disease resistanc.</title>
        <authorList>
            <person name="Yuan L."/>
        </authorList>
    </citation>
    <scope>NUCLEOTIDE SEQUENCE [LARGE SCALE GENOMIC DNA]</scope>
    <source>
        <strain evidence="22">ZHUSHIDOU_FW_LH</strain>
        <tissue evidence="22">Leaf</tissue>
    </source>
</reference>
<dbReference type="InterPro" id="IPR010255">
    <property type="entry name" value="Haem_peroxidase_sf"/>
</dbReference>
<dbReference type="Proteomes" id="UP001372338">
    <property type="component" value="Unassembled WGS sequence"/>
</dbReference>
<sequence>MALFVLCLLLIISFLMVCCETQFLQVGFYSNKCPQAESIVHNAVREAVIQDQNMAAGLLRLHFHDCFVEGCDGSILIDNGPNSEKNADGHQGLRGFNVIDKAKAQLEAACPGVVSCADIVALAARDAIVMANGPMYQVPTGRRDGLVSNVALAADMPDVSDSIQILNAKFLNKGLTQKDLVLLSGAHTIGTTACFFMTKRLYQFRDGSGSDPSINPNFLQQLKARCPRGGDINNRIAIDEGSEFKFDKHILNNIRHGFAVLESDARLNDDIVTKSVMDSYFNPFFGPSFEADFVESIVRMGQIGVKTDRLGNIRRECSKFN</sequence>
<feature type="binding site" evidence="17">
    <location>
        <position position="247"/>
    </location>
    <ligand>
        <name>Ca(2+)</name>
        <dbReference type="ChEBI" id="CHEBI:29108"/>
        <label>2</label>
    </ligand>
</feature>
<dbReference type="InterPro" id="IPR000823">
    <property type="entry name" value="Peroxidase_pln"/>
</dbReference>
<comment type="catalytic activity">
    <reaction evidence="1 20">
        <text>2 a phenolic donor + H2O2 = 2 a phenolic radical donor + 2 H2O</text>
        <dbReference type="Rhea" id="RHEA:56136"/>
        <dbReference type="ChEBI" id="CHEBI:15377"/>
        <dbReference type="ChEBI" id="CHEBI:16240"/>
        <dbReference type="ChEBI" id="CHEBI:139520"/>
        <dbReference type="ChEBI" id="CHEBI:139521"/>
        <dbReference type="EC" id="1.11.1.7"/>
    </reaction>
</comment>
<evidence type="ECO:0000313" key="22">
    <source>
        <dbReference type="EMBL" id="KAK7246791.1"/>
    </source>
</evidence>
<feature type="binding site" evidence="17">
    <location>
        <position position="70"/>
    </location>
    <ligand>
        <name>Ca(2+)</name>
        <dbReference type="ChEBI" id="CHEBI:29108"/>
        <label>1</label>
    </ligand>
</feature>
<feature type="disulfide bond" evidence="19">
    <location>
        <begin position="33"/>
        <end position="110"/>
    </location>
</feature>
<feature type="binding site" evidence="17">
    <location>
        <position position="68"/>
    </location>
    <ligand>
        <name>Ca(2+)</name>
        <dbReference type="ChEBI" id="CHEBI:29108"/>
        <label>1</label>
    </ligand>
</feature>
<feature type="chain" id="PRO_5042666769" description="Peroxidase" evidence="20">
    <location>
        <begin position="22"/>
        <end position="321"/>
    </location>
</feature>
<dbReference type="EC" id="1.11.1.7" evidence="4 20"/>
<feature type="active site" description="Proton acceptor" evidence="15">
    <location>
        <position position="64"/>
    </location>
</feature>
<dbReference type="GO" id="GO:0005576">
    <property type="term" value="C:extracellular region"/>
    <property type="evidence" value="ECO:0007669"/>
    <property type="project" value="UniProtKB-SubCell"/>
</dbReference>
<evidence type="ECO:0000256" key="14">
    <source>
        <dbReference type="ARBA" id="ARBA00023324"/>
    </source>
</evidence>